<evidence type="ECO:0000313" key="2">
    <source>
        <dbReference type="EMBL" id="MFD1439905.1"/>
    </source>
</evidence>
<feature type="domain" description="N-acetyltransferase" evidence="1">
    <location>
        <begin position="4"/>
        <end position="171"/>
    </location>
</feature>
<dbReference type="Proteomes" id="UP001597212">
    <property type="component" value="Unassembled WGS sequence"/>
</dbReference>
<dbReference type="RefSeq" id="WP_125755882.1">
    <property type="nucleotide sequence ID" value="NZ_JBHTOK010000004.1"/>
</dbReference>
<dbReference type="InterPro" id="IPR000182">
    <property type="entry name" value="GNAT_dom"/>
</dbReference>
<proteinExistence type="predicted"/>
<gene>
    <name evidence="2" type="ORF">ACFQ5K_00675</name>
</gene>
<dbReference type="Pfam" id="PF00583">
    <property type="entry name" value="Acetyltransf_1"/>
    <property type="match status" value="1"/>
</dbReference>
<dbReference type="InterPro" id="IPR016181">
    <property type="entry name" value="Acyl_CoA_acyltransferase"/>
</dbReference>
<keyword evidence="3" id="KW-1185">Reference proteome</keyword>
<dbReference type="EC" id="2.3.-.-" evidence="2"/>
<protein>
    <submittedName>
        <fullName evidence="2">GNAT family N-acetyltransferase</fullName>
        <ecNumber evidence="2">2.3.-.-</ecNumber>
    </submittedName>
</protein>
<accession>A0ABW4CTY2</accession>
<name>A0ABW4CTY2_9LACO</name>
<dbReference type="GO" id="GO:0016746">
    <property type="term" value="F:acyltransferase activity"/>
    <property type="evidence" value="ECO:0007669"/>
    <property type="project" value="UniProtKB-KW"/>
</dbReference>
<comment type="caution">
    <text evidence="2">The sequence shown here is derived from an EMBL/GenBank/DDBJ whole genome shotgun (WGS) entry which is preliminary data.</text>
</comment>
<evidence type="ECO:0000259" key="1">
    <source>
        <dbReference type="PROSITE" id="PS51186"/>
    </source>
</evidence>
<reference evidence="3" key="1">
    <citation type="journal article" date="2019" name="Int. J. Syst. Evol. Microbiol.">
        <title>The Global Catalogue of Microorganisms (GCM) 10K type strain sequencing project: providing services to taxonomists for standard genome sequencing and annotation.</title>
        <authorList>
            <consortium name="The Broad Institute Genomics Platform"/>
            <consortium name="The Broad Institute Genome Sequencing Center for Infectious Disease"/>
            <person name="Wu L."/>
            <person name="Ma J."/>
        </authorList>
    </citation>
    <scope>NUCLEOTIDE SEQUENCE [LARGE SCALE GENOMIC DNA]</scope>
    <source>
        <strain evidence="3">CCM 8912</strain>
    </source>
</reference>
<keyword evidence="2" id="KW-0808">Transferase</keyword>
<dbReference type="Gene3D" id="3.40.630.30">
    <property type="match status" value="1"/>
</dbReference>
<dbReference type="SUPFAM" id="SSF55729">
    <property type="entry name" value="Acyl-CoA N-acyltransferases (Nat)"/>
    <property type="match status" value="1"/>
</dbReference>
<dbReference type="EMBL" id="JBHTOK010000004">
    <property type="protein sequence ID" value="MFD1439905.1"/>
    <property type="molecule type" value="Genomic_DNA"/>
</dbReference>
<organism evidence="2 3">
    <name type="scientific">Lacticaseibacillus hegangensis</name>
    <dbReference type="NCBI Taxonomy" id="2486010"/>
    <lineage>
        <taxon>Bacteria</taxon>
        <taxon>Bacillati</taxon>
        <taxon>Bacillota</taxon>
        <taxon>Bacilli</taxon>
        <taxon>Lactobacillales</taxon>
        <taxon>Lactobacillaceae</taxon>
        <taxon>Lacticaseibacillus</taxon>
    </lineage>
</organism>
<keyword evidence="2" id="KW-0012">Acyltransferase</keyword>
<sequence>MSSITIRPAAEADLSTIMGIIGDAKALLKRQQIPQWQALYPASTDIQQDLQAKTGRVLVVAGKIAAYASLESAPEPVYAQIQGHWRRNGPYSTLHRVAMAAAFQGQHLSVPFMQGLIDEARRTYPDVRVDTQIDNQAMQHILEKLGFERRGLVRWTFEVPVVECLAYELNR</sequence>
<dbReference type="PROSITE" id="PS51186">
    <property type="entry name" value="GNAT"/>
    <property type="match status" value="1"/>
</dbReference>
<evidence type="ECO:0000313" key="3">
    <source>
        <dbReference type="Proteomes" id="UP001597212"/>
    </source>
</evidence>